<dbReference type="InterPro" id="IPR006879">
    <property type="entry name" value="YdjC-like"/>
</dbReference>
<dbReference type="AlphaFoldDB" id="A0A832DJH2"/>
<proteinExistence type="predicted"/>
<dbReference type="Gene3D" id="3.20.20.370">
    <property type="entry name" value="Glycoside hydrolase/deacetylase"/>
    <property type="match status" value="1"/>
</dbReference>
<keyword evidence="4" id="KW-0460">Magnesium</keyword>
<protein>
    <submittedName>
        <fullName evidence="6">ChbG/HpnK family deacetylase</fullName>
    </submittedName>
</protein>
<dbReference type="PANTHER" id="PTHR31609:SF1">
    <property type="entry name" value="CARBOHYDRATE DEACETYLASE"/>
    <property type="match status" value="1"/>
</dbReference>
<evidence type="ECO:0000313" key="6">
    <source>
        <dbReference type="EMBL" id="HGT47345.1"/>
    </source>
</evidence>
<dbReference type="GO" id="GO:0005975">
    <property type="term" value="P:carbohydrate metabolic process"/>
    <property type="evidence" value="ECO:0007669"/>
    <property type="project" value="InterPro"/>
</dbReference>
<evidence type="ECO:0000256" key="3">
    <source>
        <dbReference type="ARBA" id="ARBA00022801"/>
    </source>
</evidence>
<gene>
    <name evidence="6" type="ORF">ENS56_04880</name>
</gene>
<keyword evidence="2" id="KW-0479">Metal-binding</keyword>
<comment type="cofactor">
    <cofactor evidence="1">
        <name>Mg(2+)</name>
        <dbReference type="ChEBI" id="CHEBI:18420"/>
    </cofactor>
</comment>
<dbReference type="CDD" id="cd10802">
    <property type="entry name" value="YdjC_TTHB029_like"/>
    <property type="match status" value="1"/>
</dbReference>
<sequence>MKKFLVIIFLLAFIQSINSQIHSGEKLLLIRCDDIGMSHSVNLAAKELIDAGLKFSASVMVPCGWFDEAVSILKDAENVTVGIHLTLNSEWKNYRWGPVAGVSMVPSLVDSLGYFFPSRAKFFANNPSLEEVEIELRAQIEKAIKSGLKISYLDYHMGTAVDKPEMRKIVEKLASEYKLAVSRYFGEVDVNSMYSVPVEHKFQHLISVLDSITTGKINLLVCHIGKDSDEMSALVDQNEFGLKEMSKHRNAEFLSLLKAITEDEFEKGKISLINYKDIINYYSLDKMKSPLETGY</sequence>
<dbReference type="EMBL" id="DSVI01000005">
    <property type="protein sequence ID" value="HGT47345.1"/>
    <property type="molecule type" value="Genomic_DNA"/>
</dbReference>
<evidence type="ECO:0000256" key="2">
    <source>
        <dbReference type="ARBA" id="ARBA00022723"/>
    </source>
</evidence>
<keyword evidence="5" id="KW-0119">Carbohydrate metabolism</keyword>
<evidence type="ECO:0000256" key="5">
    <source>
        <dbReference type="ARBA" id="ARBA00023277"/>
    </source>
</evidence>
<dbReference type="InterPro" id="IPR011330">
    <property type="entry name" value="Glyco_hydro/deAcase_b/a-brl"/>
</dbReference>
<dbReference type="Pfam" id="PF04794">
    <property type="entry name" value="YdjC"/>
    <property type="match status" value="1"/>
</dbReference>
<dbReference type="GO" id="GO:0016787">
    <property type="term" value="F:hydrolase activity"/>
    <property type="evidence" value="ECO:0007669"/>
    <property type="project" value="UniProtKB-KW"/>
</dbReference>
<keyword evidence="3" id="KW-0378">Hydrolase</keyword>
<organism evidence="6">
    <name type="scientific">Ignavibacterium album</name>
    <dbReference type="NCBI Taxonomy" id="591197"/>
    <lineage>
        <taxon>Bacteria</taxon>
        <taxon>Pseudomonadati</taxon>
        <taxon>Ignavibacteriota</taxon>
        <taxon>Ignavibacteria</taxon>
        <taxon>Ignavibacteriales</taxon>
        <taxon>Ignavibacteriaceae</taxon>
        <taxon>Ignavibacterium</taxon>
    </lineage>
</organism>
<dbReference type="PANTHER" id="PTHR31609">
    <property type="entry name" value="YDJC DEACETYLASE FAMILY MEMBER"/>
    <property type="match status" value="1"/>
</dbReference>
<evidence type="ECO:0000256" key="4">
    <source>
        <dbReference type="ARBA" id="ARBA00022842"/>
    </source>
</evidence>
<dbReference type="GO" id="GO:0046872">
    <property type="term" value="F:metal ion binding"/>
    <property type="evidence" value="ECO:0007669"/>
    <property type="project" value="UniProtKB-KW"/>
</dbReference>
<comment type="caution">
    <text evidence="6">The sequence shown here is derived from an EMBL/GenBank/DDBJ whole genome shotgun (WGS) entry which is preliminary data.</text>
</comment>
<evidence type="ECO:0000256" key="1">
    <source>
        <dbReference type="ARBA" id="ARBA00001946"/>
    </source>
</evidence>
<name>A0A832DJH2_9BACT</name>
<reference evidence="6" key="1">
    <citation type="journal article" date="2020" name="mSystems">
        <title>Genome- and Community-Level Interaction Insights into Carbon Utilization and Element Cycling Functions of Hydrothermarchaeota in Hydrothermal Sediment.</title>
        <authorList>
            <person name="Zhou Z."/>
            <person name="Liu Y."/>
            <person name="Xu W."/>
            <person name="Pan J."/>
            <person name="Luo Z.H."/>
            <person name="Li M."/>
        </authorList>
    </citation>
    <scope>NUCLEOTIDE SEQUENCE [LARGE SCALE GENOMIC DNA]</scope>
    <source>
        <strain evidence="6">SpSt-500</strain>
    </source>
</reference>
<dbReference type="SUPFAM" id="SSF88713">
    <property type="entry name" value="Glycoside hydrolase/deacetylase"/>
    <property type="match status" value="1"/>
</dbReference>
<dbReference type="GO" id="GO:0019213">
    <property type="term" value="F:deacetylase activity"/>
    <property type="evidence" value="ECO:0007669"/>
    <property type="project" value="TreeGrafter"/>
</dbReference>
<accession>A0A832DJH2</accession>